<sequence length="76" mass="8947">MMTTSSCKVSNNKRNHQGEGGDEQRHRRTWADMCPEILHSIYAKLLPSHRHGTRFGSVCRNWHRLHSPTSKYMWLV</sequence>
<name>A0AAV2CQM9_9ROSI</name>
<feature type="compositionally biased region" description="Polar residues" evidence="1">
    <location>
        <begin position="1"/>
        <end position="12"/>
    </location>
</feature>
<organism evidence="2 3">
    <name type="scientific">Linum trigynum</name>
    <dbReference type="NCBI Taxonomy" id="586398"/>
    <lineage>
        <taxon>Eukaryota</taxon>
        <taxon>Viridiplantae</taxon>
        <taxon>Streptophyta</taxon>
        <taxon>Embryophyta</taxon>
        <taxon>Tracheophyta</taxon>
        <taxon>Spermatophyta</taxon>
        <taxon>Magnoliopsida</taxon>
        <taxon>eudicotyledons</taxon>
        <taxon>Gunneridae</taxon>
        <taxon>Pentapetalae</taxon>
        <taxon>rosids</taxon>
        <taxon>fabids</taxon>
        <taxon>Malpighiales</taxon>
        <taxon>Linaceae</taxon>
        <taxon>Linum</taxon>
    </lineage>
</organism>
<dbReference type="Gene3D" id="1.20.1280.50">
    <property type="match status" value="1"/>
</dbReference>
<dbReference type="AlphaFoldDB" id="A0AAV2CQM9"/>
<protein>
    <recommendedName>
        <fullName evidence="4">F-box domain-containing protein</fullName>
    </recommendedName>
</protein>
<feature type="compositionally biased region" description="Basic and acidic residues" evidence="1">
    <location>
        <begin position="16"/>
        <end position="25"/>
    </location>
</feature>
<dbReference type="Proteomes" id="UP001497516">
    <property type="component" value="Chromosome 1"/>
</dbReference>
<evidence type="ECO:0008006" key="4">
    <source>
        <dbReference type="Google" id="ProtNLM"/>
    </source>
</evidence>
<proteinExistence type="predicted"/>
<evidence type="ECO:0000313" key="3">
    <source>
        <dbReference type="Proteomes" id="UP001497516"/>
    </source>
</evidence>
<feature type="region of interest" description="Disordered" evidence="1">
    <location>
        <begin position="1"/>
        <end position="27"/>
    </location>
</feature>
<gene>
    <name evidence="2" type="ORF">LTRI10_LOCUS5913</name>
</gene>
<evidence type="ECO:0000256" key="1">
    <source>
        <dbReference type="SAM" id="MobiDB-lite"/>
    </source>
</evidence>
<keyword evidence="3" id="KW-1185">Reference proteome</keyword>
<reference evidence="2 3" key="1">
    <citation type="submission" date="2024-04" db="EMBL/GenBank/DDBJ databases">
        <authorList>
            <person name="Fracassetti M."/>
        </authorList>
    </citation>
    <scope>NUCLEOTIDE SEQUENCE [LARGE SCALE GENOMIC DNA]</scope>
</reference>
<dbReference type="EMBL" id="OZ034813">
    <property type="protein sequence ID" value="CAL1358356.1"/>
    <property type="molecule type" value="Genomic_DNA"/>
</dbReference>
<accession>A0AAV2CQM9</accession>
<evidence type="ECO:0000313" key="2">
    <source>
        <dbReference type="EMBL" id="CAL1358356.1"/>
    </source>
</evidence>